<name>A0ABN5X5H1_9GAMM</name>
<dbReference type="Proteomes" id="UP000289555">
    <property type="component" value="Chromosome"/>
</dbReference>
<dbReference type="EMBL" id="AP019416">
    <property type="protein sequence ID" value="BBI52340.1"/>
    <property type="molecule type" value="Genomic_DNA"/>
</dbReference>
<evidence type="ECO:0000313" key="2">
    <source>
        <dbReference type="Proteomes" id="UP000289555"/>
    </source>
</evidence>
<proteinExistence type="predicted"/>
<keyword evidence="2" id="KW-1185">Reference proteome</keyword>
<sequence>MMVNPYPACTCQRMGNTHALCQGQLTLGEQGKRLHLSLKQGEQALAIVLDGCVMQDNLPKCDGLYLWKSHNRSVAVLVELKGAGDITKAFAQLGYVRHQRPEYQALVDYWHGTSALSVQQKAVIVTNGQLSKPALERLERQHNIRVSALLHCEHTTPVPDLRAYI</sequence>
<evidence type="ECO:0000313" key="1">
    <source>
        <dbReference type="EMBL" id="BBI52340.1"/>
    </source>
</evidence>
<gene>
    <name evidence="1" type="ORF">HORIV_47610</name>
</gene>
<protein>
    <submittedName>
        <fullName evidence="1">Uncharacterized protein</fullName>
    </submittedName>
</protein>
<accession>A0ABN5X5H1</accession>
<reference evidence="2" key="1">
    <citation type="journal article" date="2019" name="Microbiol. Resour. Announc.">
        <title>Complete Genome Sequence of Halomonas olivaria, a Moderately Halophilic Bacterium Isolated from Olive Processing Effluents, Obtained by Nanopore Sequencing.</title>
        <authorList>
            <person name="Nagata S."/>
            <person name="Ii K.M."/>
            <person name="Tsukimi T."/>
            <person name="Miura M.C."/>
            <person name="Galipon J."/>
            <person name="Arakawa K."/>
        </authorList>
    </citation>
    <scope>NUCLEOTIDE SEQUENCE [LARGE SCALE GENOMIC DNA]</scope>
    <source>
        <strain evidence="2">TYRC17</strain>
    </source>
</reference>
<organism evidence="1 2">
    <name type="scientific">Vreelandella olivaria</name>
    <dbReference type="NCBI Taxonomy" id="390919"/>
    <lineage>
        <taxon>Bacteria</taxon>
        <taxon>Pseudomonadati</taxon>
        <taxon>Pseudomonadota</taxon>
        <taxon>Gammaproteobacteria</taxon>
        <taxon>Oceanospirillales</taxon>
        <taxon>Halomonadaceae</taxon>
        <taxon>Vreelandella</taxon>
    </lineage>
</organism>